<dbReference type="PANTHER" id="PTHR43289:SF34">
    <property type="entry name" value="SERINE_THREONINE-PROTEIN KINASE YBDM-RELATED"/>
    <property type="match status" value="1"/>
</dbReference>
<protein>
    <submittedName>
        <fullName evidence="6">Serine/threonine protein kinase</fullName>
    </submittedName>
</protein>
<keyword evidence="3 6" id="KW-0418">Kinase</keyword>
<dbReference type="EMBL" id="CP159534">
    <property type="protein sequence ID" value="XCJ75806.1"/>
    <property type="molecule type" value="Genomic_DNA"/>
</dbReference>
<evidence type="ECO:0000256" key="4">
    <source>
        <dbReference type="ARBA" id="ARBA00022840"/>
    </source>
</evidence>
<organism evidence="6">
    <name type="scientific">Streptomyces tabacisoli</name>
    <dbReference type="NCBI Taxonomy" id="3156398"/>
    <lineage>
        <taxon>Bacteria</taxon>
        <taxon>Bacillati</taxon>
        <taxon>Actinomycetota</taxon>
        <taxon>Actinomycetes</taxon>
        <taxon>Kitasatosporales</taxon>
        <taxon>Streptomycetaceae</taxon>
        <taxon>Streptomyces</taxon>
    </lineage>
</organism>
<keyword evidence="4" id="KW-0067">ATP-binding</keyword>
<name>A0AAU8J5Q8_9ACTN</name>
<dbReference type="AlphaFoldDB" id="A0AAU8J5Q8"/>
<proteinExistence type="predicted"/>
<dbReference type="KEGG" id="stac:ABII15_28095"/>
<dbReference type="SUPFAM" id="SSF56112">
    <property type="entry name" value="Protein kinase-like (PK-like)"/>
    <property type="match status" value="1"/>
</dbReference>
<dbReference type="GO" id="GO:0005524">
    <property type="term" value="F:ATP binding"/>
    <property type="evidence" value="ECO:0007669"/>
    <property type="project" value="UniProtKB-KW"/>
</dbReference>
<evidence type="ECO:0000256" key="2">
    <source>
        <dbReference type="ARBA" id="ARBA00022741"/>
    </source>
</evidence>
<dbReference type="PANTHER" id="PTHR43289">
    <property type="entry name" value="MITOGEN-ACTIVATED PROTEIN KINASE KINASE KINASE 20-RELATED"/>
    <property type="match status" value="1"/>
</dbReference>
<keyword evidence="1" id="KW-0808">Transferase</keyword>
<evidence type="ECO:0000256" key="1">
    <source>
        <dbReference type="ARBA" id="ARBA00022679"/>
    </source>
</evidence>
<dbReference type="GO" id="GO:0004674">
    <property type="term" value="F:protein serine/threonine kinase activity"/>
    <property type="evidence" value="ECO:0007669"/>
    <property type="project" value="UniProtKB-KW"/>
</dbReference>
<feature type="region of interest" description="Disordered" evidence="5">
    <location>
        <begin position="1"/>
        <end position="42"/>
    </location>
</feature>
<gene>
    <name evidence="6" type="ORF">ABII15_28095</name>
</gene>
<sequence>MTRLDGSGTGHPDVPERRHIARTPDGDRTVLLSTPHPGSDPHRFLAEADASRYLLGPAAFPATEMSAPGEPAWCARPYAPVLPLPAALAVYGGPLPEPTVRALGAALAETLAVTHGQGLVHAGVSPAAVLIGFDGPRLGCYGAVRAAGPALTGVDRAALPPEQAGGGMPRPMGDVYGLAATLAYAATGHAAPERAELPQALRSVVGRSLARDPAHRPQLAEILDVLVPQGVAAPQRGFGSPDRSGALLVPGWLPGRLVAALAHQAACVLDADVAPGPPAPAAPVPVGHSTPYTP</sequence>
<evidence type="ECO:0000256" key="3">
    <source>
        <dbReference type="ARBA" id="ARBA00022777"/>
    </source>
</evidence>
<dbReference type="InterPro" id="IPR011009">
    <property type="entry name" value="Kinase-like_dom_sf"/>
</dbReference>
<evidence type="ECO:0000256" key="5">
    <source>
        <dbReference type="SAM" id="MobiDB-lite"/>
    </source>
</evidence>
<keyword evidence="6" id="KW-0723">Serine/threonine-protein kinase</keyword>
<dbReference type="Gene3D" id="1.10.510.10">
    <property type="entry name" value="Transferase(Phosphotransferase) domain 1"/>
    <property type="match status" value="1"/>
</dbReference>
<dbReference type="RefSeq" id="WP_353947230.1">
    <property type="nucleotide sequence ID" value="NZ_CP159534.1"/>
</dbReference>
<keyword evidence="2" id="KW-0547">Nucleotide-binding</keyword>
<accession>A0AAU8J5Q8</accession>
<reference evidence="6" key="1">
    <citation type="submission" date="2024-06" db="EMBL/GenBank/DDBJ databases">
        <title>Streptomyces sp. strain HUAS MG91 genome sequences.</title>
        <authorList>
            <person name="Mo P."/>
        </authorList>
    </citation>
    <scope>NUCLEOTIDE SEQUENCE</scope>
    <source>
        <strain evidence="6">HUAS MG91</strain>
    </source>
</reference>
<feature type="compositionally biased region" description="Basic and acidic residues" evidence="5">
    <location>
        <begin position="13"/>
        <end position="28"/>
    </location>
</feature>
<evidence type="ECO:0000313" key="6">
    <source>
        <dbReference type="EMBL" id="XCJ75806.1"/>
    </source>
</evidence>